<evidence type="ECO:0000256" key="1">
    <source>
        <dbReference type="SAM" id="MobiDB-lite"/>
    </source>
</evidence>
<comment type="caution">
    <text evidence="2">The sequence shown here is derived from an EMBL/GenBank/DDBJ whole genome shotgun (WGS) entry which is preliminary data.</text>
</comment>
<feature type="compositionally biased region" description="Basic and acidic residues" evidence="1">
    <location>
        <begin position="270"/>
        <end position="284"/>
    </location>
</feature>
<feature type="region of interest" description="Disordered" evidence="1">
    <location>
        <begin position="446"/>
        <end position="476"/>
    </location>
</feature>
<feature type="compositionally biased region" description="Pro residues" evidence="1">
    <location>
        <begin position="41"/>
        <end position="54"/>
    </location>
</feature>
<feature type="compositionally biased region" description="Basic and acidic residues" evidence="1">
    <location>
        <begin position="467"/>
        <end position="476"/>
    </location>
</feature>
<feature type="region of interest" description="Disordered" evidence="1">
    <location>
        <begin position="625"/>
        <end position="653"/>
    </location>
</feature>
<evidence type="ECO:0000313" key="2">
    <source>
        <dbReference type="EMBL" id="KAK7580370.1"/>
    </source>
</evidence>
<feature type="compositionally biased region" description="Basic and acidic residues" evidence="1">
    <location>
        <begin position="450"/>
        <end position="459"/>
    </location>
</feature>
<keyword evidence="3" id="KW-1185">Reference proteome</keyword>
<organism evidence="2 3">
    <name type="scientific">Parthenolecanium corni</name>
    <dbReference type="NCBI Taxonomy" id="536013"/>
    <lineage>
        <taxon>Eukaryota</taxon>
        <taxon>Metazoa</taxon>
        <taxon>Ecdysozoa</taxon>
        <taxon>Arthropoda</taxon>
        <taxon>Hexapoda</taxon>
        <taxon>Insecta</taxon>
        <taxon>Pterygota</taxon>
        <taxon>Neoptera</taxon>
        <taxon>Paraneoptera</taxon>
        <taxon>Hemiptera</taxon>
        <taxon>Sternorrhyncha</taxon>
        <taxon>Coccoidea</taxon>
        <taxon>Coccidae</taxon>
        <taxon>Parthenolecanium</taxon>
    </lineage>
</organism>
<feature type="compositionally biased region" description="Basic and acidic residues" evidence="1">
    <location>
        <begin position="123"/>
        <end position="132"/>
    </location>
</feature>
<dbReference type="Proteomes" id="UP001367676">
    <property type="component" value="Unassembled WGS sequence"/>
</dbReference>
<proteinExistence type="predicted"/>
<feature type="compositionally biased region" description="Basic and acidic residues" evidence="1">
    <location>
        <begin position="354"/>
        <end position="370"/>
    </location>
</feature>
<feature type="compositionally biased region" description="Low complexity" evidence="1">
    <location>
        <begin position="384"/>
        <end position="398"/>
    </location>
</feature>
<dbReference type="EMBL" id="JBBCAQ010000034">
    <property type="protein sequence ID" value="KAK7580370.1"/>
    <property type="molecule type" value="Genomic_DNA"/>
</dbReference>
<reference evidence="2 3" key="1">
    <citation type="submission" date="2024-03" db="EMBL/GenBank/DDBJ databases">
        <title>Adaptation during the transition from Ophiocordyceps entomopathogen to insect associate is accompanied by gene loss and intensified selection.</title>
        <authorList>
            <person name="Ward C.M."/>
            <person name="Onetto C.A."/>
            <person name="Borneman A.R."/>
        </authorList>
    </citation>
    <scope>NUCLEOTIDE SEQUENCE [LARGE SCALE GENOMIC DNA]</scope>
    <source>
        <strain evidence="2">AWRI1</strain>
        <tissue evidence="2">Single Adult Female</tissue>
    </source>
</reference>
<feature type="compositionally biased region" description="Polar residues" evidence="1">
    <location>
        <begin position="170"/>
        <end position="187"/>
    </location>
</feature>
<accession>A0AAN9TCQ0</accession>
<dbReference type="AlphaFoldDB" id="A0AAN9TCQ0"/>
<sequence length="653" mass="70226">MSYTIVKIASKVAIDDEEEYLHQPNGPSHFVKTEAFTVLPPLSPQIPGPPPTPSPYRILPPIVSRKRPSFVIIQELGSRPQSREPSPSGRVSPFRGCGFKPSPTSREPSPSRQDDSPPNETADNDKSHESRSRLPVASKTTPTHKISKSVSPARPKSSGIPVPLNRRTSHSQSSKVNQKSPLKSSENLLGRRPTVSESDLKSALHKSNANVKQFPSTIGTPRKPPVPRQPRTVAKPGTPKGMTTLAGSDAKKSAPTASPARRNLYLGKNEALKKTGEIVGKDGLVKSSPTRPKTLPRSPSKVGSAKSKENLSPCSNPPTPMKVVKGSTRMTKTPSRPPSKSPKKSVVKPMGLAKLEEAAATKPEDCKAHVESNNPSSTAIIADPSVPAISPTIASSPSEVTNTFNATPETTASIQSNELEKNSKPLKAMVKRVGRKALTTGNLMAALKKTASESKNKTEEDNDEEKADERKELPHMDTSKSLPISIATTNLTESSVTLIRTTTEPALAPVEPELITEIRSALIDAKAAEDMVCMQKEVNNVGAKVTGETAFVADTAANLPEVKKSKVEVVNEVNPQVQSVTSMTKSTEETQLKGSPHPVHVIAVAKIEEPKQEMTSKIVEIKQEADSEVQSINASNQRENRNGISKSSWLNEK</sequence>
<name>A0AAN9TCQ0_9HEMI</name>
<feature type="region of interest" description="Disordered" evidence="1">
    <location>
        <begin position="41"/>
        <end position="425"/>
    </location>
</feature>
<feature type="compositionally biased region" description="Polar residues" evidence="1">
    <location>
        <begin position="138"/>
        <end position="150"/>
    </location>
</feature>
<gene>
    <name evidence="2" type="ORF">V9T40_000999</name>
</gene>
<feature type="compositionally biased region" description="Polar residues" evidence="1">
    <location>
        <begin position="205"/>
        <end position="219"/>
    </location>
</feature>
<feature type="compositionally biased region" description="Polar residues" evidence="1">
    <location>
        <begin position="399"/>
        <end position="417"/>
    </location>
</feature>
<protein>
    <submittedName>
        <fullName evidence="2">Uncharacterized protein</fullName>
    </submittedName>
</protein>
<feature type="compositionally biased region" description="Polar residues" evidence="1">
    <location>
        <begin position="628"/>
        <end position="653"/>
    </location>
</feature>
<feature type="compositionally biased region" description="Low complexity" evidence="1">
    <location>
        <begin position="101"/>
        <end position="111"/>
    </location>
</feature>
<evidence type="ECO:0000313" key="3">
    <source>
        <dbReference type="Proteomes" id="UP001367676"/>
    </source>
</evidence>